<dbReference type="InterPro" id="IPR052100">
    <property type="entry name" value="SV-ATPase_mito-regulator"/>
</dbReference>
<dbReference type="SMART" id="SM00829">
    <property type="entry name" value="PKS_ER"/>
    <property type="match status" value="1"/>
</dbReference>
<evidence type="ECO:0000313" key="3">
    <source>
        <dbReference type="EMBL" id="KAK8739345.1"/>
    </source>
</evidence>
<dbReference type="Pfam" id="PF13602">
    <property type="entry name" value="ADH_zinc_N_2"/>
    <property type="match status" value="1"/>
</dbReference>
<accession>A0AAW0XI60</accession>
<organism evidence="3 4">
    <name type="scientific">Cherax quadricarinatus</name>
    <name type="common">Australian red claw crayfish</name>
    <dbReference type="NCBI Taxonomy" id="27406"/>
    <lineage>
        <taxon>Eukaryota</taxon>
        <taxon>Metazoa</taxon>
        <taxon>Ecdysozoa</taxon>
        <taxon>Arthropoda</taxon>
        <taxon>Crustacea</taxon>
        <taxon>Multicrustacea</taxon>
        <taxon>Malacostraca</taxon>
        <taxon>Eumalacostraca</taxon>
        <taxon>Eucarida</taxon>
        <taxon>Decapoda</taxon>
        <taxon>Pleocyemata</taxon>
        <taxon>Astacidea</taxon>
        <taxon>Parastacoidea</taxon>
        <taxon>Parastacidae</taxon>
        <taxon>Cherax</taxon>
    </lineage>
</organism>
<dbReference type="AlphaFoldDB" id="A0AAW0XI60"/>
<dbReference type="SUPFAM" id="SSF50129">
    <property type="entry name" value="GroES-like"/>
    <property type="match status" value="1"/>
</dbReference>
<dbReference type="GO" id="GO:0016491">
    <property type="term" value="F:oxidoreductase activity"/>
    <property type="evidence" value="ECO:0007669"/>
    <property type="project" value="UniProtKB-KW"/>
</dbReference>
<keyword evidence="4" id="KW-1185">Reference proteome</keyword>
<dbReference type="EMBL" id="JARKIK010000037">
    <property type="protein sequence ID" value="KAK8739345.1"/>
    <property type="molecule type" value="Genomic_DNA"/>
</dbReference>
<dbReference type="Gene3D" id="3.40.50.720">
    <property type="entry name" value="NAD(P)-binding Rossmann-like Domain"/>
    <property type="match status" value="1"/>
</dbReference>
<name>A0AAW0XI60_CHEQU</name>
<keyword evidence="1" id="KW-0560">Oxidoreductase</keyword>
<protein>
    <recommendedName>
        <fullName evidence="2">Enoyl reductase (ER) domain-containing protein</fullName>
    </recommendedName>
</protein>
<dbReference type="PANTHER" id="PTHR44054:SF1">
    <property type="entry name" value="SYNAPTIC VESICLE MEMBRANE PROTEIN VAT-1 HOMOLOG"/>
    <property type="match status" value="1"/>
</dbReference>
<proteinExistence type="predicted"/>
<evidence type="ECO:0000259" key="2">
    <source>
        <dbReference type="SMART" id="SM00829"/>
    </source>
</evidence>
<evidence type="ECO:0000256" key="1">
    <source>
        <dbReference type="ARBA" id="ARBA00023002"/>
    </source>
</evidence>
<dbReference type="Pfam" id="PF08240">
    <property type="entry name" value="ADH_N"/>
    <property type="match status" value="1"/>
</dbReference>
<dbReference type="InterPro" id="IPR013154">
    <property type="entry name" value="ADH-like_N"/>
</dbReference>
<gene>
    <name evidence="3" type="ORF">OTU49_003589</name>
</gene>
<dbReference type="CDD" id="cd08275">
    <property type="entry name" value="MDR3"/>
    <property type="match status" value="1"/>
</dbReference>
<dbReference type="SUPFAM" id="SSF51735">
    <property type="entry name" value="NAD(P)-binding Rossmann-fold domains"/>
    <property type="match status" value="1"/>
</dbReference>
<evidence type="ECO:0000313" key="4">
    <source>
        <dbReference type="Proteomes" id="UP001445076"/>
    </source>
</evidence>
<dbReference type="Gene3D" id="3.90.180.10">
    <property type="entry name" value="Medium-chain alcohol dehydrogenases, catalytic domain"/>
    <property type="match status" value="1"/>
</dbReference>
<comment type="caution">
    <text evidence="3">The sequence shown here is derived from an EMBL/GenBank/DDBJ whole genome shotgun (WGS) entry which is preliminary data.</text>
</comment>
<dbReference type="InterPro" id="IPR020843">
    <property type="entry name" value="ER"/>
</dbReference>
<sequence>MVKRIVVKAIGGFDQLKVEDGPVPPAPTENQATVNVKACGLNFYDIYVRQGLNPETQPPCTLGLECAGVVTAVGTNVSTVKVGDRVVVHCPKGGACAEQIIVDEDSLMVIPDDMTFEMAASFTINYLTAYFSLFHLGGLRAGAAVLIHSAAGGVGWAATQLAKTIPGVYVFGTASLHKHGAISENGVDHPIHHDQDYQKEVLDQRPQGVNIVLDNLSGVDFTKSQELLEPLGKVVLIGARGMLGSEHRSLWCVFKTWWTTKNVSPYSLIMNNYAVAGFNLNELRKKDPAIFRQTWEKILEMIRVGKLQPCIDSVWQFDQIAEAYKQLVERKNIGKVIIRP</sequence>
<dbReference type="InterPro" id="IPR011032">
    <property type="entry name" value="GroES-like_sf"/>
</dbReference>
<dbReference type="InterPro" id="IPR036291">
    <property type="entry name" value="NAD(P)-bd_dom_sf"/>
</dbReference>
<dbReference type="PANTHER" id="PTHR44054">
    <property type="entry name" value="SYNAPTIC VESICLE MEMBRANE PROTEIN VAT-1 HOMOLOG-LIKE"/>
    <property type="match status" value="1"/>
</dbReference>
<feature type="domain" description="Enoyl reductase (ER)" evidence="2">
    <location>
        <begin position="11"/>
        <end position="338"/>
    </location>
</feature>
<dbReference type="Proteomes" id="UP001445076">
    <property type="component" value="Unassembled WGS sequence"/>
</dbReference>
<reference evidence="3 4" key="1">
    <citation type="journal article" date="2024" name="BMC Genomics">
        <title>Genome assembly of redclaw crayfish (Cherax quadricarinatus) provides insights into its immune adaptation and hypoxia tolerance.</title>
        <authorList>
            <person name="Liu Z."/>
            <person name="Zheng J."/>
            <person name="Li H."/>
            <person name="Fang K."/>
            <person name="Wang S."/>
            <person name="He J."/>
            <person name="Zhou D."/>
            <person name="Weng S."/>
            <person name="Chi M."/>
            <person name="Gu Z."/>
            <person name="He J."/>
            <person name="Li F."/>
            <person name="Wang M."/>
        </authorList>
    </citation>
    <scope>NUCLEOTIDE SEQUENCE [LARGE SCALE GENOMIC DNA]</scope>
    <source>
        <strain evidence="3">ZL_2023a</strain>
    </source>
</reference>